<accession>A0A9D2JYG4</accession>
<dbReference type="InterPro" id="IPR042099">
    <property type="entry name" value="ANL_N_sf"/>
</dbReference>
<evidence type="ECO:0000313" key="1">
    <source>
        <dbReference type="EMBL" id="HIZ71168.1"/>
    </source>
</evidence>
<reference evidence="1" key="2">
    <citation type="submission" date="2021-04" db="EMBL/GenBank/DDBJ databases">
        <authorList>
            <person name="Gilroy R."/>
        </authorList>
    </citation>
    <scope>NUCLEOTIDE SEQUENCE</scope>
    <source>
        <strain evidence="1">CHK169-4300</strain>
    </source>
</reference>
<proteinExistence type="predicted"/>
<name>A0A9D2JYG4_9LACT</name>
<dbReference type="EMBL" id="DXAZ01000079">
    <property type="protein sequence ID" value="HIZ71168.1"/>
    <property type="molecule type" value="Genomic_DNA"/>
</dbReference>
<dbReference type="Proteomes" id="UP000824106">
    <property type="component" value="Unassembled WGS sequence"/>
</dbReference>
<evidence type="ECO:0008006" key="3">
    <source>
        <dbReference type="Google" id="ProtNLM"/>
    </source>
</evidence>
<comment type="caution">
    <text evidence="1">The sequence shown here is derived from an EMBL/GenBank/DDBJ whole genome shotgun (WGS) entry which is preliminary data.</text>
</comment>
<protein>
    <recommendedName>
        <fullName evidence="3">Phenylacetate--CoA ligase family protein</fullName>
    </recommendedName>
</protein>
<dbReference type="InterPro" id="IPR053158">
    <property type="entry name" value="CapK_Type1_Caps_Biosynth"/>
</dbReference>
<dbReference type="PANTHER" id="PTHR36932">
    <property type="entry name" value="CAPSULAR POLYSACCHARIDE BIOSYNTHESIS PROTEIN"/>
    <property type="match status" value="1"/>
</dbReference>
<dbReference type="AlphaFoldDB" id="A0A9D2JYG4"/>
<dbReference type="Gene3D" id="3.40.50.12780">
    <property type="entry name" value="N-terminal domain of ligase-like"/>
    <property type="match status" value="1"/>
</dbReference>
<gene>
    <name evidence="1" type="ORF">H9808_05320</name>
</gene>
<dbReference type="PANTHER" id="PTHR36932:SF1">
    <property type="entry name" value="CAPSULAR POLYSACCHARIDE BIOSYNTHESIS PROTEIN"/>
    <property type="match status" value="1"/>
</dbReference>
<reference evidence="1" key="1">
    <citation type="journal article" date="2021" name="PeerJ">
        <title>Extensive microbial diversity within the chicken gut microbiome revealed by metagenomics and culture.</title>
        <authorList>
            <person name="Gilroy R."/>
            <person name="Ravi A."/>
            <person name="Getino M."/>
            <person name="Pursley I."/>
            <person name="Horton D.L."/>
            <person name="Alikhan N.F."/>
            <person name="Baker D."/>
            <person name="Gharbi K."/>
            <person name="Hall N."/>
            <person name="Watson M."/>
            <person name="Adriaenssens E.M."/>
            <person name="Foster-Nyarko E."/>
            <person name="Jarju S."/>
            <person name="Secka A."/>
            <person name="Antonio M."/>
            <person name="Oren A."/>
            <person name="Chaudhuri R.R."/>
            <person name="La Ragione R."/>
            <person name="Hildebrand F."/>
            <person name="Pallen M.J."/>
        </authorList>
    </citation>
    <scope>NUCLEOTIDE SEQUENCE</scope>
    <source>
        <strain evidence="1">CHK169-4300</strain>
    </source>
</reference>
<organism evidence="1 2">
    <name type="scientific">Candidatus Atopostipes pullistercoris</name>
    <dbReference type="NCBI Taxonomy" id="2838467"/>
    <lineage>
        <taxon>Bacteria</taxon>
        <taxon>Bacillati</taxon>
        <taxon>Bacillota</taxon>
        <taxon>Bacilli</taxon>
        <taxon>Lactobacillales</taxon>
        <taxon>Carnobacteriaceae</taxon>
        <taxon>Atopostipes</taxon>
    </lineage>
</organism>
<dbReference type="SUPFAM" id="SSF56801">
    <property type="entry name" value="Acetyl-CoA synthetase-like"/>
    <property type="match status" value="1"/>
</dbReference>
<evidence type="ECO:0000313" key="2">
    <source>
        <dbReference type="Proteomes" id="UP000824106"/>
    </source>
</evidence>
<sequence length="452" mass="53001">MALMTIYYKSPIFMQNILTSVRGYQYKRQRNGKYYQKYMNFYNKFDVTNEDNVQEYQMRELKKLLQFTVNHSPFYRDLYKGINIQQIQTPFDLKKLPILEKEMVRNHVEKMYTIKEKDAVVSHTSGTTGTPIKFLHTYEGIQKRNAILDDFKRQHGFINGQMKKASFNSSEIVAANQQKKIFWRDNVSMKQRLYSSFHCSAKNIPYYIENLNEYKPDSLDGYPSVLYEIARYMNKNEISLDFQPLAIFPTAETLHPYYREEIERAFKSKVFNQYASSEGAPFVVECSEGNLHYHMLSGVIEQGEDNEMLITSFMNNGTPLIRYRIGDKIIFAEREEKCACGSAFPVVQSLEGRTTDYIESEAKGKITAVFLSLISEEFKNTIVNMQYVQNRLNHVIVNIVPDSNYNEKINHIILQKLIYTFGKDMEIELRKVPEIKKDKSGKFKFVINHLAR</sequence>